<dbReference type="PROSITE" id="PS50053">
    <property type="entry name" value="UBIQUITIN_2"/>
    <property type="match status" value="1"/>
</dbReference>
<gene>
    <name evidence="3" type="ORF">CASFOL_017119</name>
</gene>
<dbReference type="InterPro" id="IPR000626">
    <property type="entry name" value="Ubiquitin-like_dom"/>
</dbReference>
<sequence length="114" mass="13145">MKLVAEIITGTLFYIEIDEDATVRDLKKKIRKQENLPIDRLILMLDFDDQNHRFMDKDDSSLKSYGIRDWSHIYIFFGPPDNDPTPYSPSTPQYPISNVPSPSCNVSSSSERDC</sequence>
<protein>
    <recommendedName>
        <fullName evidence="2">Ubiquitin-like domain-containing protein</fullName>
    </recommendedName>
</protein>
<feature type="compositionally biased region" description="Low complexity" evidence="1">
    <location>
        <begin position="90"/>
        <end position="114"/>
    </location>
</feature>
<evidence type="ECO:0000259" key="2">
    <source>
        <dbReference type="PROSITE" id="PS50053"/>
    </source>
</evidence>
<dbReference type="CDD" id="cd17039">
    <property type="entry name" value="Ubl_ubiquitin_like"/>
    <property type="match status" value="1"/>
</dbReference>
<evidence type="ECO:0000313" key="3">
    <source>
        <dbReference type="EMBL" id="KAL3639212.1"/>
    </source>
</evidence>
<reference evidence="4" key="1">
    <citation type="journal article" date="2024" name="IScience">
        <title>Strigolactones Initiate the Formation of Haustorium-like Structures in Castilleja.</title>
        <authorList>
            <person name="Buerger M."/>
            <person name="Peterson D."/>
            <person name="Chory J."/>
        </authorList>
    </citation>
    <scope>NUCLEOTIDE SEQUENCE [LARGE SCALE GENOMIC DNA]</scope>
</reference>
<accession>A0ABD3DEG7</accession>
<name>A0ABD3DEG7_9LAMI</name>
<organism evidence="3 4">
    <name type="scientific">Castilleja foliolosa</name>
    <dbReference type="NCBI Taxonomy" id="1961234"/>
    <lineage>
        <taxon>Eukaryota</taxon>
        <taxon>Viridiplantae</taxon>
        <taxon>Streptophyta</taxon>
        <taxon>Embryophyta</taxon>
        <taxon>Tracheophyta</taxon>
        <taxon>Spermatophyta</taxon>
        <taxon>Magnoliopsida</taxon>
        <taxon>eudicotyledons</taxon>
        <taxon>Gunneridae</taxon>
        <taxon>Pentapetalae</taxon>
        <taxon>asterids</taxon>
        <taxon>lamiids</taxon>
        <taxon>Lamiales</taxon>
        <taxon>Orobanchaceae</taxon>
        <taxon>Pedicularideae</taxon>
        <taxon>Castillejinae</taxon>
        <taxon>Castilleja</taxon>
    </lineage>
</organism>
<dbReference type="SUPFAM" id="SSF54236">
    <property type="entry name" value="Ubiquitin-like"/>
    <property type="match status" value="1"/>
</dbReference>
<dbReference type="Gene3D" id="3.10.20.90">
    <property type="entry name" value="Phosphatidylinositol 3-kinase Catalytic Subunit, Chain A, domain 1"/>
    <property type="match status" value="1"/>
</dbReference>
<dbReference type="Proteomes" id="UP001632038">
    <property type="component" value="Unassembled WGS sequence"/>
</dbReference>
<dbReference type="Pfam" id="PF00240">
    <property type="entry name" value="ubiquitin"/>
    <property type="match status" value="1"/>
</dbReference>
<dbReference type="PANTHER" id="PTHR10621">
    <property type="entry name" value="UV EXCISION REPAIR PROTEIN RAD23"/>
    <property type="match status" value="1"/>
</dbReference>
<dbReference type="EMBL" id="JAVIJP010000018">
    <property type="protein sequence ID" value="KAL3639212.1"/>
    <property type="molecule type" value="Genomic_DNA"/>
</dbReference>
<dbReference type="AlphaFoldDB" id="A0ABD3DEG7"/>
<feature type="domain" description="Ubiquitin-like" evidence="2">
    <location>
        <begin position="1"/>
        <end position="75"/>
    </location>
</feature>
<dbReference type="PANTHER" id="PTHR10621:SF61">
    <property type="entry name" value="UBIQUITIN FAMILY PROTEIN"/>
    <property type="match status" value="1"/>
</dbReference>
<dbReference type="InterPro" id="IPR029071">
    <property type="entry name" value="Ubiquitin-like_domsf"/>
</dbReference>
<comment type="caution">
    <text evidence="3">The sequence shown here is derived from an EMBL/GenBank/DDBJ whole genome shotgun (WGS) entry which is preliminary data.</text>
</comment>
<proteinExistence type="predicted"/>
<feature type="region of interest" description="Disordered" evidence="1">
    <location>
        <begin position="84"/>
        <end position="114"/>
    </location>
</feature>
<keyword evidence="4" id="KW-1185">Reference proteome</keyword>
<evidence type="ECO:0000256" key="1">
    <source>
        <dbReference type="SAM" id="MobiDB-lite"/>
    </source>
</evidence>
<evidence type="ECO:0000313" key="4">
    <source>
        <dbReference type="Proteomes" id="UP001632038"/>
    </source>
</evidence>